<dbReference type="InterPro" id="IPR008731">
    <property type="entry name" value="PTS_EIN"/>
</dbReference>
<dbReference type="GO" id="GO:0016740">
    <property type="term" value="F:transferase activity"/>
    <property type="evidence" value="ECO:0007669"/>
    <property type="project" value="UniProtKB-KW"/>
</dbReference>
<proteinExistence type="inferred from homology"/>
<organism evidence="4 5">
    <name type="scientific">Thiorhodococcus minor</name>
    <dbReference type="NCBI Taxonomy" id="57489"/>
    <lineage>
        <taxon>Bacteria</taxon>
        <taxon>Pseudomonadati</taxon>
        <taxon>Pseudomonadota</taxon>
        <taxon>Gammaproteobacteria</taxon>
        <taxon>Chromatiales</taxon>
        <taxon>Chromatiaceae</taxon>
        <taxon>Thiorhodococcus</taxon>
    </lineage>
</organism>
<evidence type="ECO:0000256" key="2">
    <source>
        <dbReference type="ARBA" id="ARBA00022679"/>
    </source>
</evidence>
<dbReference type="Pfam" id="PF05524">
    <property type="entry name" value="PEP-utilisers_N"/>
    <property type="match status" value="1"/>
</dbReference>
<gene>
    <name evidence="4" type="ORF">G3446_15240</name>
</gene>
<name>A0A6M0K1L5_9GAMM</name>
<dbReference type="Gene3D" id="1.10.274.10">
    <property type="entry name" value="PtsI, HPr-binding domain"/>
    <property type="match status" value="1"/>
</dbReference>
<dbReference type="RefSeq" id="WP_164453689.1">
    <property type="nucleotide sequence ID" value="NZ_JAAIJQ010000045.1"/>
</dbReference>
<comment type="caution">
    <text evidence="4">The sequence shown here is derived from an EMBL/GenBank/DDBJ whole genome shotgun (WGS) entry which is preliminary data.</text>
</comment>
<keyword evidence="5" id="KW-1185">Reference proteome</keyword>
<evidence type="ECO:0000256" key="1">
    <source>
        <dbReference type="ARBA" id="ARBA00007837"/>
    </source>
</evidence>
<keyword evidence="2" id="KW-0808">Transferase</keyword>
<dbReference type="GO" id="GO:0009401">
    <property type="term" value="P:phosphoenolpyruvate-dependent sugar phosphotransferase system"/>
    <property type="evidence" value="ECO:0007669"/>
    <property type="project" value="InterPro"/>
</dbReference>
<dbReference type="InterPro" id="IPR036618">
    <property type="entry name" value="PtsI_HPr-bd_sf"/>
</dbReference>
<dbReference type="Proteomes" id="UP000483379">
    <property type="component" value="Unassembled WGS sequence"/>
</dbReference>
<comment type="similarity">
    <text evidence="1">Belongs to the PEP-utilizing enzyme family.</text>
</comment>
<reference evidence="4 5" key="1">
    <citation type="submission" date="2020-02" db="EMBL/GenBank/DDBJ databases">
        <title>Genome sequences of Thiorhodococcus mannitoliphagus and Thiorhodococcus minor, purple sulfur photosynthetic bacteria in the gammaproteobacterial family, Chromatiaceae.</title>
        <authorList>
            <person name="Aviles F.A."/>
            <person name="Meyer T.E."/>
            <person name="Kyndt J.A."/>
        </authorList>
    </citation>
    <scope>NUCLEOTIDE SEQUENCE [LARGE SCALE GENOMIC DNA]</scope>
    <source>
        <strain evidence="4 5">DSM 11518</strain>
    </source>
</reference>
<accession>A0A6M0K1L5</accession>
<evidence type="ECO:0000259" key="3">
    <source>
        <dbReference type="Pfam" id="PF05524"/>
    </source>
</evidence>
<dbReference type="EMBL" id="JAAIJQ010000045">
    <property type="protein sequence ID" value="NEV63224.1"/>
    <property type="molecule type" value="Genomic_DNA"/>
</dbReference>
<dbReference type="SUPFAM" id="SSF47831">
    <property type="entry name" value="Enzyme I of the PEP:sugar phosphotransferase system HPr-binding (sub)domain"/>
    <property type="match status" value="1"/>
</dbReference>
<protein>
    <recommendedName>
        <fullName evidence="3">Phosphotransferase system enzyme I N-terminal domain-containing protein</fullName>
    </recommendedName>
</protein>
<evidence type="ECO:0000313" key="5">
    <source>
        <dbReference type="Proteomes" id="UP000483379"/>
    </source>
</evidence>
<sequence length="77" mass="8471">GIRSGNWAPGAWRATIARHAQVFEETDDPYLRERAADVRKIGQHVLLHLESRVRAARSAAERCILVGEPHGLAAMSA</sequence>
<feature type="non-terminal residue" evidence="4">
    <location>
        <position position="1"/>
    </location>
</feature>
<feature type="domain" description="Phosphotransferase system enzyme I N-terminal" evidence="3">
    <location>
        <begin position="2"/>
        <end position="34"/>
    </location>
</feature>
<dbReference type="AlphaFoldDB" id="A0A6M0K1L5"/>
<evidence type="ECO:0000313" key="4">
    <source>
        <dbReference type="EMBL" id="NEV63224.1"/>
    </source>
</evidence>